<dbReference type="SUPFAM" id="SSF56112">
    <property type="entry name" value="Protein kinase-like (PK-like)"/>
    <property type="match status" value="1"/>
</dbReference>
<keyword evidence="3" id="KW-1185">Reference proteome</keyword>
<sequence>MSDSDQTIRDLLMSIADELHYENCHIQLQATSTNGANFSSKLYEATISAPDKPDVELFAKFGIIGEETRAVVNMDIYSREFVFYNEVMNVYKCMEEKHNIPERDRLCLAKYYGCNKEYLKESIVLENLLKKDFECYDRLKSVDWVYARESVKQLAVLHASSIAYAQEYPQKFAEITKGLDFVYPKTFIEKAVDNALAAAKEDYRERFSIFLKENLKGDNYERFFKPGRITVMIDGDYRPSNLMHRVLENGELEVAILDFQTFQVDPEDVPSIENSLERVDQGVKPSALFAERLNGIISDYIRMGVL</sequence>
<organism evidence="2 3">
    <name type="scientific">Iphiclides podalirius</name>
    <name type="common">scarce swallowtail</name>
    <dbReference type="NCBI Taxonomy" id="110791"/>
    <lineage>
        <taxon>Eukaryota</taxon>
        <taxon>Metazoa</taxon>
        <taxon>Ecdysozoa</taxon>
        <taxon>Arthropoda</taxon>
        <taxon>Hexapoda</taxon>
        <taxon>Insecta</taxon>
        <taxon>Pterygota</taxon>
        <taxon>Neoptera</taxon>
        <taxon>Endopterygota</taxon>
        <taxon>Lepidoptera</taxon>
        <taxon>Glossata</taxon>
        <taxon>Ditrysia</taxon>
        <taxon>Papilionoidea</taxon>
        <taxon>Papilionidae</taxon>
        <taxon>Papilioninae</taxon>
        <taxon>Iphiclides</taxon>
    </lineage>
</organism>
<dbReference type="InterPro" id="IPR004119">
    <property type="entry name" value="EcKL"/>
</dbReference>
<evidence type="ECO:0000313" key="3">
    <source>
        <dbReference type="Proteomes" id="UP000837857"/>
    </source>
</evidence>
<reference evidence="2" key="1">
    <citation type="submission" date="2022-03" db="EMBL/GenBank/DDBJ databases">
        <authorList>
            <person name="Martin H S."/>
        </authorList>
    </citation>
    <scope>NUCLEOTIDE SEQUENCE</scope>
</reference>
<dbReference type="Pfam" id="PF02958">
    <property type="entry name" value="EcKL"/>
    <property type="match status" value="1"/>
</dbReference>
<gene>
    <name evidence="2" type="ORF">IPOD504_LOCUS3502</name>
</gene>
<proteinExistence type="predicted"/>
<dbReference type="InterPro" id="IPR015897">
    <property type="entry name" value="CHK_kinase-like"/>
</dbReference>
<dbReference type="Proteomes" id="UP000837857">
    <property type="component" value="Chromosome 14"/>
</dbReference>
<dbReference type="EMBL" id="OW152826">
    <property type="protein sequence ID" value="CAH2041973.1"/>
    <property type="molecule type" value="Genomic_DNA"/>
</dbReference>
<dbReference type="InterPro" id="IPR011009">
    <property type="entry name" value="Kinase-like_dom_sf"/>
</dbReference>
<dbReference type="PANTHER" id="PTHR11012">
    <property type="entry name" value="PROTEIN KINASE-LIKE DOMAIN-CONTAINING"/>
    <property type="match status" value="1"/>
</dbReference>
<dbReference type="SMART" id="SM00587">
    <property type="entry name" value="CHK"/>
    <property type="match status" value="1"/>
</dbReference>
<evidence type="ECO:0000259" key="1">
    <source>
        <dbReference type="SMART" id="SM00587"/>
    </source>
</evidence>
<feature type="non-terminal residue" evidence="2">
    <location>
        <position position="306"/>
    </location>
</feature>
<feature type="domain" description="CHK kinase-like" evidence="1">
    <location>
        <begin position="123"/>
        <end position="285"/>
    </location>
</feature>
<protein>
    <recommendedName>
        <fullName evidence="1">CHK kinase-like domain-containing protein</fullName>
    </recommendedName>
</protein>
<dbReference type="PANTHER" id="PTHR11012:SF30">
    <property type="entry name" value="PROTEIN KINASE-LIKE DOMAIN-CONTAINING"/>
    <property type="match status" value="1"/>
</dbReference>
<evidence type="ECO:0000313" key="2">
    <source>
        <dbReference type="EMBL" id="CAH2041973.1"/>
    </source>
</evidence>
<accession>A0ABN8HXX2</accession>
<name>A0ABN8HXX2_9NEOP</name>